<dbReference type="AlphaFoldDB" id="A0A1D7TQ32"/>
<dbReference type="PANTHER" id="PTHR42718">
    <property type="entry name" value="MAJOR FACILITATOR SUPERFAMILY MULTIDRUG TRANSPORTER MFSC"/>
    <property type="match status" value="1"/>
</dbReference>
<dbReference type="Gene3D" id="1.20.1720.10">
    <property type="entry name" value="Multidrug resistance protein D"/>
    <property type="match status" value="1"/>
</dbReference>
<accession>A0A1D7TQ32</accession>
<evidence type="ECO:0000259" key="8">
    <source>
        <dbReference type="PROSITE" id="PS50850"/>
    </source>
</evidence>
<keyword evidence="4 7" id="KW-0812">Transmembrane</keyword>
<dbReference type="InterPro" id="IPR020846">
    <property type="entry name" value="MFS_dom"/>
</dbReference>
<dbReference type="SUPFAM" id="SSF103473">
    <property type="entry name" value="MFS general substrate transporter"/>
    <property type="match status" value="1"/>
</dbReference>
<keyword evidence="3" id="KW-1003">Cell membrane</keyword>
<proteinExistence type="predicted"/>
<dbReference type="PANTHER" id="PTHR42718:SF24">
    <property type="entry name" value="MAJOR FACILITATOR SUPERFAMILY (MFS) PROFILE DOMAIN-CONTAINING PROTEIN"/>
    <property type="match status" value="1"/>
</dbReference>
<dbReference type="EMBL" id="CP017107">
    <property type="protein sequence ID" value="AOO73070.1"/>
    <property type="molecule type" value="Genomic_DNA"/>
</dbReference>
<evidence type="ECO:0000256" key="6">
    <source>
        <dbReference type="ARBA" id="ARBA00023136"/>
    </source>
</evidence>
<evidence type="ECO:0000313" key="9">
    <source>
        <dbReference type="EMBL" id="AOO73070.1"/>
    </source>
</evidence>
<dbReference type="InterPro" id="IPR004638">
    <property type="entry name" value="EmrB-like"/>
</dbReference>
<dbReference type="Gene3D" id="1.20.1250.20">
    <property type="entry name" value="MFS general substrate transporter like domains"/>
    <property type="match status" value="1"/>
</dbReference>
<feature type="transmembrane region" description="Helical" evidence="7">
    <location>
        <begin position="283"/>
        <end position="304"/>
    </location>
</feature>
<feature type="transmembrane region" description="Helical" evidence="7">
    <location>
        <begin position="95"/>
        <end position="114"/>
    </location>
</feature>
<keyword evidence="2" id="KW-0813">Transport</keyword>
<organism evidence="9 10">
    <name type="scientific">Ligilactobacillus salivarius</name>
    <dbReference type="NCBI Taxonomy" id="1624"/>
    <lineage>
        <taxon>Bacteria</taxon>
        <taxon>Bacillati</taxon>
        <taxon>Bacillota</taxon>
        <taxon>Bacilli</taxon>
        <taxon>Lactobacillales</taxon>
        <taxon>Lactobacillaceae</taxon>
        <taxon>Ligilactobacillus</taxon>
    </lineage>
</organism>
<feature type="domain" description="Major facilitator superfamily (MFS) profile" evidence="8">
    <location>
        <begin position="30"/>
        <end position="492"/>
    </location>
</feature>
<name>A0A1D7TQ32_9LACO</name>
<feature type="transmembrane region" description="Helical" evidence="7">
    <location>
        <begin position="316"/>
        <end position="336"/>
    </location>
</feature>
<sequence length="503" mass="54653">MKIYYLRRKQKLAEIQATDIYGKPYNRSLLVLVLMIGSFCTILNATLLATAFPAIMKSFDISTATVEWLTTGFMLVNGVMIPISAWMINKFNTRTMYIGAMSTFFVGTLLSFIAPNFATLLAGRLIQGLGVGVSMPLLQTIMLSIFPPEKRGAAMGTVGIAIGVAPAIGPTLSGWIVDNFSWRDLFGMMLPIVLGVIILSIFLMKNVIPNRDQDIDVISAITSIIGFGSMLYGFSKAGNDGWTDPLVLAFIFVGIIFVILFGWRQLKMEVPFLDISVFKYGEFSLAAILSSVSNLAMMGIEMILPLYIQNIRGESAFHSGLILLPGAMAMAIMSPITGRLFDRYGARYMAITGLTMLSLGTLPFLFLTSHTSILYITVFYAVRMFGIAMVMMPVTTSGMNVLPFKQISDGTAVNNTFRQVVSSIGTAILVSVLSTTTKDNMPAKSLLHATPLAYRDKAIDAVLSGYTAAFLVAAIFAIVALALAFFLKKGNRAREAAMLGGKK</sequence>
<evidence type="ECO:0000256" key="4">
    <source>
        <dbReference type="ARBA" id="ARBA00022692"/>
    </source>
</evidence>
<evidence type="ECO:0000256" key="3">
    <source>
        <dbReference type="ARBA" id="ARBA00022475"/>
    </source>
</evidence>
<feature type="transmembrane region" description="Helical" evidence="7">
    <location>
        <begin position="466"/>
        <end position="487"/>
    </location>
</feature>
<dbReference type="PRINTS" id="PR01036">
    <property type="entry name" value="TCRTETB"/>
</dbReference>
<dbReference type="Proteomes" id="UP000094723">
    <property type="component" value="Chromosome"/>
</dbReference>
<feature type="transmembrane region" description="Helical" evidence="7">
    <location>
        <begin position="126"/>
        <end position="146"/>
    </location>
</feature>
<evidence type="ECO:0000256" key="7">
    <source>
        <dbReference type="SAM" id="Phobius"/>
    </source>
</evidence>
<evidence type="ECO:0000313" key="10">
    <source>
        <dbReference type="Proteomes" id="UP000094723"/>
    </source>
</evidence>
<feature type="transmembrane region" description="Helical" evidence="7">
    <location>
        <begin position="29"/>
        <end position="56"/>
    </location>
</feature>
<dbReference type="GO" id="GO:0005886">
    <property type="term" value="C:plasma membrane"/>
    <property type="evidence" value="ECO:0007669"/>
    <property type="project" value="UniProtKB-SubCell"/>
</dbReference>
<dbReference type="GO" id="GO:0022857">
    <property type="term" value="F:transmembrane transporter activity"/>
    <property type="evidence" value="ECO:0007669"/>
    <property type="project" value="InterPro"/>
</dbReference>
<dbReference type="PROSITE" id="PS50850">
    <property type="entry name" value="MFS"/>
    <property type="match status" value="1"/>
</dbReference>
<keyword evidence="6 7" id="KW-0472">Membrane</keyword>
<dbReference type="RefSeq" id="WP_069468776.1">
    <property type="nucleotide sequence ID" value="NZ_CP017107.1"/>
</dbReference>
<comment type="subcellular location">
    <subcellularLocation>
        <location evidence="1">Cell membrane</location>
        <topology evidence="1">Multi-pass membrane protein</topology>
    </subcellularLocation>
</comment>
<dbReference type="InterPro" id="IPR036259">
    <property type="entry name" value="MFS_trans_sf"/>
</dbReference>
<dbReference type="NCBIfam" id="TIGR00711">
    <property type="entry name" value="efflux_EmrB"/>
    <property type="match status" value="1"/>
</dbReference>
<dbReference type="InterPro" id="IPR011701">
    <property type="entry name" value="MFS"/>
</dbReference>
<feature type="transmembrane region" description="Helical" evidence="7">
    <location>
        <begin position="246"/>
        <end position="263"/>
    </location>
</feature>
<feature type="transmembrane region" description="Helical" evidence="7">
    <location>
        <begin position="348"/>
        <end position="367"/>
    </location>
</feature>
<feature type="transmembrane region" description="Helical" evidence="7">
    <location>
        <begin position="153"/>
        <end position="173"/>
    </location>
</feature>
<evidence type="ECO:0000256" key="1">
    <source>
        <dbReference type="ARBA" id="ARBA00004651"/>
    </source>
</evidence>
<feature type="transmembrane region" description="Helical" evidence="7">
    <location>
        <begin position="416"/>
        <end position="436"/>
    </location>
</feature>
<dbReference type="CDD" id="cd17503">
    <property type="entry name" value="MFS_LmrB_MDR_like"/>
    <property type="match status" value="1"/>
</dbReference>
<keyword evidence="5 7" id="KW-1133">Transmembrane helix</keyword>
<evidence type="ECO:0000256" key="5">
    <source>
        <dbReference type="ARBA" id="ARBA00022989"/>
    </source>
</evidence>
<evidence type="ECO:0000256" key="2">
    <source>
        <dbReference type="ARBA" id="ARBA00022448"/>
    </source>
</evidence>
<protein>
    <submittedName>
        <fullName evidence="9">Multidrug transporter</fullName>
    </submittedName>
</protein>
<feature type="transmembrane region" description="Helical" evidence="7">
    <location>
        <begin position="68"/>
        <end position="88"/>
    </location>
</feature>
<feature type="transmembrane region" description="Helical" evidence="7">
    <location>
        <begin position="215"/>
        <end position="234"/>
    </location>
</feature>
<gene>
    <name evidence="9" type="ORF">BHF65_01975</name>
</gene>
<dbReference type="Pfam" id="PF07690">
    <property type="entry name" value="MFS_1"/>
    <property type="match status" value="1"/>
</dbReference>
<feature type="transmembrane region" description="Helical" evidence="7">
    <location>
        <begin position="373"/>
        <end position="395"/>
    </location>
</feature>
<feature type="transmembrane region" description="Helical" evidence="7">
    <location>
        <begin position="185"/>
        <end position="203"/>
    </location>
</feature>
<reference evidence="9 10" key="1">
    <citation type="submission" date="2016-09" db="EMBL/GenBank/DDBJ databases">
        <title>Complete Genome Sequence of Lactobacillus salivarius Jin.</title>
        <authorList>
            <person name="Jin N."/>
            <person name="Li C."/>
            <person name="Wang M."/>
            <person name="Ren D."/>
            <person name="Di Y."/>
            <person name="Pan R."/>
            <person name="Du S."/>
            <person name="Lu H."/>
            <person name="Li X."/>
            <person name="Tian M."/>
        </authorList>
    </citation>
    <scope>NUCLEOTIDE SEQUENCE [LARGE SCALE GENOMIC DNA]</scope>
    <source>
        <strain evidence="9 10">CICC 23174</strain>
    </source>
</reference>